<evidence type="ECO:0000313" key="3">
    <source>
        <dbReference type="Proteomes" id="UP001524501"/>
    </source>
</evidence>
<organism evidence="2 3">
    <name type="scientific">Rhodococcus tibetensis</name>
    <dbReference type="NCBI Taxonomy" id="2965064"/>
    <lineage>
        <taxon>Bacteria</taxon>
        <taxon>Bacillati</taxon>
        <taxon>Actinomycetota</taxon>
        <taxon>Actinomycetes</taxon>
        <taxon>Mycobacteriales</taxon>
        <taxon>Nocardiaceae</taxon>
        <taxon>Rhodococcus</taxon>
    </lineage>
</organism>
<feature type="transmembrane region" description="Helical" evidence="1">
    <location>
        <begin position="55"/>
        <end position="82"/>
    </location>
</feature>
<dbReference type="EMBL" id="JANFQF010000004">
    <property type="protein sequence ID" value="MCQ4118668.1"/>
    <property type="molecule type" value="Genomic_DNA"/>
</dbReference>
<accession>A0ABT1Q8T5</accession>
<evidence type="ECO:0000256" key="1">
    <source>
        <dbReference type="SAM" id="Phobius"/>
    </source>
</evidence>
<comment type="caution">
    <text evidence="2">The sequence shown here is derived from an EMBL/GenBank/DDBJ whole genome shotgun (WGS) entry which is preliminary data.</text>
</comment>
<sequence length="188" mass="19343">MASAISVRALTKKFGDVLALDGAAFTSVRAEEISGRADAAVAASGSRTSWFASQVLVIASAAAAITVAAGIGSGLTAAFPLFEPALLVDGVGAALNVLPALFLMLGLGAAVYGLVPRELPLLWGYLGYVLVAALFSDVLPERFGVLSPFHHTPNLPADSFAPQFMLPVLATVLVFSGAAGFRRRDIGR</sequence>
<reference evidence="2 3" key="1">
    <citation type="submission" date="2022-07" db="EMBL/GenBank/DDBJ databases">
        <title>Degradation activity of malathion, p-nitrophenol and potential low-temperature adaptation strategy of Rhodococcus sp. FXJ9.536.</title>
        <authorList>
            <person name="Huang J."/>
            <person name="Huang Y."/>
        </authorList>
    </citation>
    <scope>NUCLEOTIDE SEQUENCE [LARGE SCALE GENOMIC DNA]</scope>
    <source>
        <strain evidence="2 3">FXJ9.536</strain>
    </source>
</reference>
<keyword evidence="1" id="KW-0812">Transmembrane</keyword>
<name>A0ABT1Q8T5_9NOCA</name>
<proteinExistence type="predicted"/>
<protein>
    <recommendedName>
        <fullName evidence="4">ABC-2 type transport system permease protein</fullName>
    </recommendedName>
</protein>
<evidence type="ECO:0008006" key="4">
    <source>
        <dbReference type="Google" id="ProtNLM"/>
    </source>
</evidence>
<feature type="transmembrane region" description="Helical" evidence="1">
    <location>
        <begin position="94"/>
        <end position="115"/>
    </location>
</feature>
<feature type="transmembrane region" description="Helical" evidence="1">
    <location>
        <begin position="122"/>
        <end position="140"/>
    </location>
</feature>
<keyword evidence="1" id="KW-1133">Transmembrane helix</keyword>
<evidence type="ECO:0000313" key="2">
    <source>
        <dbReference type="EMBL" id="MCQ4118668.1"/>
    </source>
</evidence>
<keyword evidence="1" id="KW-0472">Membrane</keyword>
<dbReference type="Proteomes" id="UP001524501">
    <property type="component" value="Unassembled WGS sequence"/>
</dbReference>
<keyword evidence="3" id="KW-1185">Reference proteome</keyword>
<gene>
    <name evidence="2" type="ORF">NOF53_05675</name>
</gene>
<feature type="transmembrane region" description="Helical" evidence="1">
    <location>
        <begin position="160"/>
        <end position="181"/>
    </location>
</feature>
<dbReference type="RefSeq" id="WP_255966286.1">
    <property type="nucleotide sequence ID" value="NZ_JANFQF010000004.1"/>
</dbReference>